<accession>A0A1T4WFQ5</accession>
<gene>
    <name evidence="1" type="ORF">SAMN02745130_01579</name>
</gene>
<protein>
    <submittedName>
        <fullName evidence="1">Uncharacterized protein</fullName>
    </submittedName>
</protein>
<evidence type="ECO:0000313" key="1">
    <source>
        <dbReference type="EMBL" id="SKA75808.1"/>
    </source>
</evidence>
<keyword evidence="2" id="KW-1185">Reference proteome</keyword>
<sequence length="429" mass="50439">MLNKQHVIGIRCQDFGESERFLYQTLLAYFHKDAIFFIVDELEKTKNFPENLHKLALSAHFIEAQGLYNKGRIAWACGDYFYYVFYKAVAADFYWLIEPDVLLNLDSVVKFFEFFANQPDEALVTHFSPADAGWCWYESAKILLDPPYRCFFPLTRLSKRSIEILYTKRQSLSADFFAGKYTGSFPNDEALLANALMAVGVRPVNLSDYFPEQFNFFSIHPFKHKDLSIRYHKDQILHPVKQVDFYKNLIKVQLEALFEQRLPRTLRQAILDEAELQDLRSYANNLFSQWMDDSFYTPARLNFILKKLVLYCRQDTNLHFKKAKVVGNELSFFMGQVKAIVFVFESQTIKVYKRLHSQDLNESNLPTETLLQVWPIQLLDSFERLQKQVAQILQVHENKQAALKKRLLPDRQTDRQTDSHFKLFASVNY</sequence>
<proteinExistence type="predicted"/>
<dbReference type="AlphaFoldDB" id="A0A1T4WFQ5"/>
<evidence type="ECO:0000313" key="2">
    <source>
        <dbReference type="Proteomes" id="UP000190460"/>
    </source>
</evidence>
<organism evidence="1 2">
    <name type="scientific">Thiothrix eikelboomii</name>
    <dbReference type="NCBI Taxonomy" id="92487"/>
    <lineage>
        <taxon>Bacteria</taxon>
        <taxon>Pseudomonadati</taxon>
        <taxon>Pseudomonadota</taxon>
        <taxon>Gammaproteobacteria</taxon>
        <taxon>Thiotrichales</taxon>
        <taxon>Thiotrichaceae</taxon>
        <taxon>Thiothrix</taxon>
    </lineage>
</organism>
<dbReference type="EMBL" id="FUYB01000005">
    <property type="protein sequence ID" value="SKA75808.1"/>
    <property type="molecule type" value="Genomic_DNA"/>
</dbReference>
<dbReference type="STRING" id="92487.SAMN02745130_01579"/>
<reference evidence="1 2" key="1">
    <citation type="submission" date="2017-02" db="EMBL/GenBank/DDBJ databases">
        <authorList>
            <person name="Peterson S.W."/>
        </authorList>
    </citation>
    <scope>NUCLEOTIDE SEQUENCE [LARGE SCALE GENOMIC DNA]</scope>
    <source>
        <strain evidence="1 2">ATCC 49788</strain>
    </source>
</reference>
<dbReference type="Proteomes" id="UP000190460">
    <property type="component" value="Unassembled WGS sequence"/>
</dbReference>
<name>A0A1T4WFQ5_9GAMM</name>